<dbReference type="RefSeq" id="WP_129969872.1">
    <property type="nucleotide sequence ID" value="NZ_JACCEW010000004.1"/>
</dbReference>
<sequence length="188" mass="21046">MKQTTLQQQPSSEDHALLRNTLLKLTATQKIVCVVVIAVVALIWYDLLNRVIAFGQGIDYSGLHALGVQAVALIQEYNPFFWWAIVALCTLIIAYFLYSFVQGTRQSVRAKLVDEPTIAMLVSRLSEPALEVLRWAWHDHRDPVTVGDLQRAANEMRSGRAGKIELARHHAALLKTAEPEPPAQRQAP</sequence>
<reference evidence="2 3" key="1">
    <citation type="submission" date="2020-07" db="EMBL/GenBank/DDBJ databases">
        <title>Taxonomic revisions and descriptions of new bacterial species based on genomic comparisons in the high-G+C-content subgroup of the family Alcaligenaceae.</title>
        <authorList>
            <person name="Szabo A."/>
            <person name="Felfoldi T."/>
        </authorList>
    </citation>
    <scope>NUCLEOTIDE SEQUENCE [LARGE SCALE GENOMIC DNA]</scope>
    <source>
        <strain evidence="2 3">DSM 25264</strain>
    </source>
</reference>
<organism evidence="2 3">
    <name type="scientific">Allopusillimonas soli</name>
    <dbReference type="NCBI Taxonomy" id="659016"/>
    <lineage>
        <taxon>Bacteria</taxon>
        <taxon>Pseudomonadati</taxon>
        <taxon>Pseudomonadota</taxon>
        <taxon>Betaproteobacteria</taxon>
        <taxon>Burkholderiales</taxon>
        <taxon>Alcaligenaceae</taxon>
        <taxon>Allopusillimonas</taxon>
    </lineage>
</organism>
<dbReference type="Proteomes" id="UP000580517">
    <property type="component" value="Unassembled WGS sequence"/>
</dbReference>
<name>A0A853FGK0_9BURK</name>
<feature type="transmembrane region" description="Helical" evidence="1">
    <location>
        <begin position="27"/>
        <end position="45"/>
    </location>
</feature>
<protein>
    <submittedName>
        <fullName evidence="2">Uncharacterized protein</fullName>
    </submittedName>
</protein>
<comment type="caution">
    <text evidence="2">The sequence shown here is derived from an EMBL/GenBank/DDBJ whole genome shotgun (WGS) entry which is preliminary data.</text>
</comment>
<keyword evidence="3" id="KW-1185">Reference proteome</keyword>
<evidence type="ECO:0000256" key="1">
    <source>
        <dbReference type="SAM" id="Phobius"/>
    </source>
</evidence>
<accession>A0A853FGK0</accession>
<keyword evidence="1" id="KW-0472">Membrane</keyword>
<proteinExistence type="predicted"/>
<evidence type="ECO:0000313" key="3">
    <source>
        <dbReference type="Proteomes" id="UP000580517"/>
    </source>
</evidence>
<feature type="transmembrane region" description="Helical" evidence="1">
    <location>
        <begin position="80"/>
        <end position="101"/>
    </location>
</feature>
<dbReference type="EMBL" id="JACCEW010000004">
    <property type="protein sequence ID" value="NYT37920.1"/>
    <property type="molecule type" value="Genomic_DNA"/>
</dbReference>
<dbReference type="AlphaFoldDB" id="A0A853FGK0"/>
<gene>
    <name evidence="2" type="ORF">H0A68_13620</name>
</gene>
<keyword evidence="1" id="KW-0812">Transmembrane</keyword>
<keyword evidence="1" id="KW-1133">Transmembrane helix</keyword>
<dbReference type="OrthoDB" id="8634640at2"/>
<evidence type="ECO:0000313" key="2">
    <source>
        <dbReference type="EMBL" id="NYT37920.1"/>
    </source>
</evidence>